<sequence>MPFFSVVIPVYNASEHITECLHSVIGQTYKDFEIIIVNDGCTDDSMKKVAEFFEAFPEYEPKIVHHNYNRGLGAARNSGVFRANGKFIAFLDADDYWAVTKLEKAASYLEIFPIWDLLYHPVVEFHNGRQRKRSAYFASGLDDFILKGNPLVPSAVVLSRKIALEHPFSTDRSLLGVEDLDLWFRLIQAKVQMAMIPEALTFYRITSGLTSRIMQHLSRCEKVFKTYLKEEYIATAMERKYYEAARLMQKTGRHKRAEIFYRRSKNKDFKTRILRLANRLHFAV</sequence>
<dbReference type="Gene3D" id="3.90.550.10">
    <property type="entry name" value="Spore Coat Polysaccharide Biosynthesis Protein SpsA, Chain A"/>
    <property type="match status" value="1"/>
</dbReference>
<feature type="domain" description="Glycosyltransferase 2-like" evidence="1">
    <location>
        <begin position="5"/>
        <end position="111"/>
    </location>
</feature>
<evidence type="ECO:0000259" key="1">
    <source>
        <dbReference type="Pfam" id="PF00535"/>
    </source>
</evidence>
<dbReference type="AlphaFoldDB" id="A0A401XI70"/>
<dbReference type="PANTHER" id="PTHR43685:SF2">
    <property type="entry name" value="GLYCOSYLTRANSFERASE 2-LIKE DOMAIN-CONTAINING PROTEIN"/>
    <property type="match status" value="1"/>
</dbReference>
<gene>
    <name evidence="2" type="ORF">JCM31826_01910</name>
</gene>
<evidence type="ECO:0000313" key="2">
    <source>
        <dbReference type="EMBL" id="GCD76709.1"/>
    </source>
</evidence>
<evidence type="ECO:0000313" key="3">
    <source>
        <dbReference type="Proteomes" id="UP000286715"/>
    </source>
</evidence>
<accession>A0A401XI70</accession>
<proteinExistence type="predicted"/>
<dbReference type="RefSeq" id="WP_124396783.1">
    <property type="nucleotide sequence ID" value="NZ_BHZE01000001.1"/>
</dbReference>
<dbReference type="Pfam" id="PF00535">
    <property type="entry name" value="Glycos_transf_2"/>
    <property type="match status" value="1"/>
</dbReference>
<dbReference type="PANTHER" id="PTHR43685">
    <property type="entry name" value="GLYCOSYLTRANSFERASE"/>
    <property type="match status" value="1"/>
</dbReference>
<dbReference type="SUPFAM" id="SSF53448">
    <property type="entry name" value="Nucleotide-diphospho-sugar transferases"/>
    <property type="match status" value="1"/>
</dbReference>
<dbReference type="EMBL" id="BHZE01000001">
    <property type="protein sequence ID" value="GCD76709.1"/>
    <property type="molecule type" value="Genomic_DNA"/>
</dbReference>
<keyword evidence="3" id="KW-1185">Reference proteome</keyword>
<dbReference type="InterPro" id="IPR050834">
    <property type="entry name" value="Glycosyltransf_2"/>
</dbReference>
<dbReference type="CDD" id="cd00761">
    <property type="entry name" value="Glyco_tranf_GTA_type"/>
    <property type="match status" value="1"/>
</dbReference>
<dbReference type="Proteomes" id="UP000286715">
    <property type="component" value="Unassembled WGS sequence"/>
</dbReference>
<dbReference type="InterPro" id="IPR029044">
    <property type="entry name" value="Nucleotide-diphossugar_trans"/>
</dbReference>
<dbReference type="InterPro" id="IPR001173">
    <property type="entry name" value="Glyco_trans_2-like"/>
</dbReference>
<organism evidence="2 3">
    <name type="scientific">Thermaurantimonas aggregans</name>
    <dbReference type="NCBI Taxonomy" id="2173829"/>
    <lineage>
        <taxon>Bacteria</taxon>
        <taxon>Pseudomonadati</taxon>
        <taxon>Bacteroidota</taxon>
        <taxon>Flavobacteriia</taxon>
        <taxon>Flavobacteriales</taxon>
        <taxon>Schleiferiaceae</taxon>
        <taxon>Thermaurantimonas</taxon>
    </lineage>
</organism>
<protein>
    <recommendedName>
        <fullName evidence="1">Glycosyltransferase 2-like domain-containing protein</fullName>
    </recommendedName>
</protein>
<reference evidence="2 3" key="1">
    <citation type="submission" date="2018-11" db="EMBL/GenBank/DDBJ databases">
        <title>Schleiferia aggregans sp. nov., a moderately thermophilic heterotrophic bacterium isolated from microbial mats at a terrestrial hot spring.</title>
        <authorList>
            <person name="Iino T."/>
            <person name="Ohkuma M."/>
            <person name="Haruta S."/>
        </authorList>
    </citation>
    <scope>NUCLEOTIDE SEQUENCE [LARGE SCALE GENOMIC DNA]</scope>
    <source>
        <strain evidence="2 3">LA</strain>
    </source>
</reference>
<name>A0A401XI70_9FLAO</name>
<dbReference type="OrthoDB" id="6307329at2"/>
<comment type="caution">
    <text evidence="2">The sequence shown here is derived from an EMBL/GenBank/DDBJ whole genome shotgun (WGS) entry which is preliminary data.</text>
</comment>